<dbReference type="Proteomes" id="UP000574369">
    <property type="component" value="Unassembled WGS sequence"/>
</dbReference>
<dbReference type="EMBL" id="JACHXO010000005">
    <property type="protein sequence ID" value="MBB3195793.1"/>
    <property type="molecule type" value="Genomic_DNA"/>
</dbReference>
<name>A0ABR6GXE4_9BURK</name>
<comment type="caution">
    <text evidence="1">The sequence shown here is derived from an EMBL/GenBank/DDBJ whole genome shotgun (WGS) entry which is preliminary data.</text>
</comment>
<sequence>MSQEIDLQEHVRAVLDIGGSLWGTASLLIPLAAKHAPESFMHLVPEDVQLVMREDCANPPDSIDGIFIFESSNYRLSFFEGLTEEEVAQKIECERRARKQERLTGMRAVKQFFDAHPLPPRG</sequence>
<protein>
    <submittedName>
        <fullName evidence="1">Uncharacterized protein</fullName>
    </submittedName>
</protein>
<dbReference type="RefSeq" id="WP_088452183.1">
    <property type="nucleotide sequence ID" value="NZ_JACHXO010000005.1"/>
</dbReference>
<reference evidence="1 2" key="1">
    <citation type="submission" date="2020-08" db="EMBL/GenBank/DDBJ databases">
        <title>Genomic Encyclopedia of Type Strains, Phase III (KMG-III): the genomes of soil and plant-associated and newly described type strains.</title>
        <authorList>
            <person name="Whitman W."/>
        </authorList>
    </citation>
    <scope>NUCLEOTIDE SEQUENCE [LARGE SCALE GENOMIC DNA]</scope>
    <source>
        <strain evidence="1 2">CECT 7247</strain>
    </source>
</reference>
<gene>
    <name evidence="1" type="ORF">FHS28_003199</name>
</gene>
<evidence type="ECO:0000313" key="1">
    <source>
        <dbReference type="EMBL" id="MBB3195793.1"/>
    </source>
</evidence>
<keyword evidence="2" id="KW-1185">Reference proteome</keyword>
<evidence type="ECO:0000313" key="2">
    <source>
        <dbReference type="Proteomes" id="UP000574369"/>
    </source>
</evidence>
<accession>A0ABR6GXE4</accession>
<proteinExistence type="predicted"/>
<organism evidence="1 2">
    <name type="scientific">Roseateles terrae</name>
    <dbReference type="NCBI Taxonomy" id="431060"/>
    <lineage>
        <taxon>Bacteria</taxon>
        <taxon>Pseudomonadati</taxon>
        <taxon>Pseudomonadota</taxon>
        <taxon>Betaproteobacteria</taxon>
        <taxon>Burkholderiales</taxon>
        <taxon>Sphaerotilaceae</taxon>
        <taxon>Roseateles</taxon>
    </lineage>
</organism>